<dbReference type="AlphaFoldDB" id="A0A6J4UQK2"/>
<evidence type="ECO:0000313" key="3">
    <source>
        <dbReference type="EMBL" id="CAA9556989.1"/>
    </source>
</evidence>
<gene>
    <name evidence="3" type="ORF">AVDCRST_MAG19-1311</name>
</gene>
<dbReference type="Gene3D" id="3.10.450.50">
    <property type="match status" value="1"/>
</dbReference>
<sequence>MDRMDNPVATVLAWHAALNAGDIDHLAALSDDEVELGGPRGPARGVSALRGWAERSGIRLEPGRIFRRDDAVVVAQRATWRAVPDEEASPPVAVASGFVVRHGRVARVERHDDLAAALVAAGLGEGDEAASPGEGRSDVGEATQGGR</sequence>
<protein>
    <recommendedName>
        <fullName evidence="2">SnoaL-like domain-containing protein</fullName>
    </recommendedName>
</protein>
<organism evidence="3">
    <name type="scientific">uncultured Thermomicrobiales bacterium</name>
    <dbReference type="NCBI Taxonomy" id="1645740"/>
    <lineage>
        <taxon>Bacteria</taxon>
        <taxon>Pseudomonadati</taxon>
        <taxon>Thermomicrobiota</taxon>
        <taxon>Thermomicrobia</taxon>
        <taxon>Thermomicrobiales</taxon>
        <taxon>environmental samples</taxon>
    </lineage>
</organism>
<name>A0A6J4UQK2_9BACT</name>
<reference evidence="3" key="1">
    <citation type="submission" date="2020-02" db="EMBL/GenBank/DDBJ databases">
        <authorList>
            <person name="Meier V. D."/>
        </authorList>
    </citation>
    <scope>NUCLEOTIDE SEQUENCE</scope>
    <source>
        <strain evidence="3">AVDCRST_MAG19</strain>
    </source>
</reference>
<dbReference type="InterPro" id="IPR032710">
    <property type="entry name" value="NTF2-like_dom_sf"/>
</dbReference>
<dbReference type="InterPro" id="IPR037401">
    <property type="entry name" value="SnoaL-like"/>
</dbReference>
<feature type="region of interest" description="Disordered" evidence="1">
    <location>
        <begin position="124"/>
        <end position="147"/>
    </location>
</feature>
<dbReference type="EMBL" id="CADCWL010000056">
    <property type="protein sequence ID" value="CAA9556989.1"/>
    <property type="molecule type" value="Genomic_DNA"/>
</dbReference>
<accession>A0A6J4UQK2</accession>
<dbReference type="SUPFAM" id="SSF54427">
    <property type="entry name" value="NTF2-like"/>
    <property type="match status" value="1"/>
</dbReference>
<feature type="domain" description="SnoaL-like" evidence="2">
    <location>
        <begin position="11"/>
        <end position="108"/>
    </location>
</feature>
<evidence type="ECO:0000259" key="2">
    <source>
        <dbReference type="Pfam" id="PF12680"/>
    </source>
</evidence>
<evidence type="ECO:0000256" key="1">
    <source>
        <dbReference type="SAM" id="MobiDB-lite"/>
    </source>
</evidence>
<proteinExistence type="predicted"/>
<dbReference type="Pfam" id="PF12680">
    <property type="entry name" value="SnoaL_2"/>
    <property type="match status" value="1"/>
</dbReference>